<keyword evidence="3" id="KW-0418">Kinase</keyword>
<evidence type="ECO:0000256" key="2">
    <source>
        <dbReference type="ARBA" id="ARBA00022741"/>
    </source>
</evidence>
<dbReference type="Pfam" id="PF00069">
    <property type="entry name" value="Pkinase"/>
    <property type="match status" value="1"/>
</dbReference>
<dbReference type="InterPro" id="IPR011009">
    <property type="entry name" value="Kinase-like_dom_sf"/>
</dbReference>
<dbReference type="GO" id="GO:0004674">
    <property type="term" value="F:protein serine/threonine kinase activity"/>
    <property type="evidence" value="ECO:0007669"/>
    <property type="project" value="TreeGrafter"/>
</dbReference>
<evidence type="ECO:0000313" key="6">
    <source>
        <dbReference type="EMBL" id="KAH1897921.1"/>
    </source>
</evidence>
<evidence type="ECO:0000313" key="7">
    <source>
        <dbReference type="Proteomes" id="UP000813423"/>
    </source>
</evidence>
<dbReference type="OMA" id="GYIADSH"/>
<protein>
    <submittedName>
        <fullName evidence="6">Uncharacterized protein</fullName>
    </submittedName>
</protein>
<dbReference type="SUPFAM" id="SSF56112">
    <property type="entry name" value="Protein kinase-like (PK-like)"/>
    <property type="match status" value="1"/>
</dbReference>
<keyword evidence="4" id="KW-0067">ATP-binding</keyword>
<gene>
    <name evidence="6" type="ORF">KXV57_000505</name>
</gene>
<proteinExistence type="predicted"/>
<evidence type="ECO:0000256" key="3">
    <source>
        <dbReference type="ARBA" id="ARBA00022777"/>
    </source>
</evidence>
<evidence type="ECO:0000256" key="4">
    <source>
        <dbReference type="ARBA" id="ARBA00022840"/>
    </source>
</evidence>
<dbReference type="EMBL" id="JAIBSC010000101">
    <property type="protein sequence ID" value="KAH1897921.1"/>
    <property type="molecule type" value="Genomic_DNA"/>
</dbReference>
<dbReference type="Gene3D" id="1.10.510.10">
    <property type="entry name" value="Transferase(Phosphotransferase) domain 1"/>
    <property type="match status" value="1"/>
</dbReference>
<dbReference type="InterPro" id="IPR008271">
    <property type="entry name" value="Ser/Thr_kinase_AS"/>
</dbReference>
<dbReference type="AlphaFoldDB" id="A0A229XEJ6"/>
<name>A0A229XEJ6_ASPFM</name>
<dbReference type="InterPro" id="IPR000719">
    <property type="entry name" value="Prot_kinase_dom"/>
</dbReference>
<dbReference type="Proteomes" id="UP000813423">
    <property type="component" value="Unassembled WGS sequence"/>
</dbReference>
<accession>A0A229XEJ6</accession>
<keyword evidence="2" id="KW-0547">Nucleotide-binding</keyword>
<sequence>MAAPNMPIRLSVHTGTQDGKHPQLPKGSQPTPPITPTISHGRSSPGVDTPSRSISPVPFSGGQLHDAVPSDHQNVTAPHKFSDELEFHYDSKGRKLEFGRGVWSVVYMASSRAPSIPAALSPPSSPASGSRVVAVKMPGRRDAPPVLDAEALALTRLSMVAGCADHIVPFHGYIADSHAIVMGAVPLALSAYIEEKASAAKKHMSTSTMFDPVQGMAEWHGLAKKLVAGLDWLHNGARMVHGDIKPNNFLLRPRPIANDLDSDEFPFEPLFADFSSAHPIGDCTSATEGTALTALTPPFTAPELLSISALKSPDVVPTPASDVFSLAVTLLAAATGDLLLYPGTSSMQRLAMAREGHQVIDFARSSQSGTRIPRKGIVEQIVKPAIAKDPSQRIDPADWLGLVVNTSFPSFIL</sequence>
<feature type="region of interest" description="Disordered" evidence="5">
    <location>
        <begin position="1"/>
        <end position="76"/>
    </location>
</feature>
<dbReference type="PROSITE" id="PS50011">
    <property type="entry name" value="PROTEIN_KINASE_DOM"/>
    <property type="match status" value="1"/>
</dbReference>
<dbReference type="GO" id="GO:0005524">
    <property type="term" value="F:ATP binding"/>
    <property type="evidence" value="ECO:0007669"/>
    <property type="project" value="UniProtKB-KW"/>
</dbReference>
<comment type="caution">
    <text evidence="6">The sequence shown here is derived from an EMBL/GenBank/DDBJ whole genome shotgun (WGS) entry which is preliminary data.</text>
</comment>
<evidence type="ECO:0000256" key="5">
    <source>
        <dbReference type="SAM" id="MobiDB-lite"/>
    </source>
</evidence>
<dbReference type="PANTHER" id="PTHR43289:SF33">
    <property type="entry name" value="SERINE_THREONINE KINASE 31"/>
    <property type="match status" value="1"/>
</dbReference>
<dbReference type="PANTHER" id="PTHR43289">
    <property type="entry name" value="MITOGEN-ACTIVATED PROTEIN KINASE KINASE KINASE 20-RELATED"/>
    <property type="match status" value="1"/>
</dbReference>
<dbReference type="SMART" id="SM00220">
    <property type="entry name" value="S_TKc"/>
    <property type="match status" value="1"/>
</dbReference>
<dbReference type="PROSITE" id="PS00108">
    <property type="entry name" value="PROTEIN_KINASE_ST"/>
    <property type="match status" value="1"/>
</dbReference>
<reference evidence="6" key="1">
    <citation type="submission" date="2021-08" db="EMBL/GenBank/DDBJ databases">
        <title>Global Aspergillus fumigatus from environmental and clinical sources.</title>
        <authorList>
            <person name="Barber A."/>
            <person name="Sae-Ong T."/>
        </authorList>
    </citation>
    <scope>NUCLEOTIDE SEQUENCE</scope>
    <source>
        <strain evidence="6">NRZ-2016-071</strain>
    </source>
</reference>
<keyword evidence="1" id="KW-0808">Transferase</keyword>
<evidence type="ECO:0000256" key="1">
    <source>
        <dbReference type="ARBA" id="ARBA00022679"/>
    </source>
</evidence>
<organism evidence="6 7">
    <name type="scientific">Aspergillus fumigatus</name>
    <name type="common">Neosartorya fumigata</name>
    <dbReference type="NCBI Taxonomy" id="746128"/>
    <lineage>
        <taxon>Eukaryota</taxon>
        <taxon>Fungi</taxon>
        <taxon>Dikarya</taxon>
        <taxon>Ascomycota</taxon>
        <taxon>Pezizomycotina</taxon>
        <taxon>Eurotiomycetes</taxon>
        <taxon>Eurotiomycetidae</taxon>
        <taxon>Eurotiales</taxon>
        <taxon>Aspergillaceae</taxon>
        <taxon>Aspergillus</taxon>
        <taxon>Aspergillus subgen. Fumigati</taxon>
    </lineage>
</organism>